<dbReference type="PANTHER" id="PTHR46577:SF2">
    <property type="entry name" value="TRANSCRIPTIONAL REGULATORY PROTEIN"/>
    <property type="match status" value="1"/>
</dbReference>
<dbReference type="InterPro" id="IPR004839">
    <property type="entry name" value="Aminotransferase_I/II_large"/>
</dbReference>
<keyword evidence="4" id="KW-0663">Pyridoxal phosphate</keyword>
<evidence type="ECO:0000256" key="4">
    <source>
        <dbReference type="ARBA" id="ARBA00022898"/>
    </source>
</evidence>
<dbReference type="SUPFAM" id="SSF53383">
    <property type="entry name" value="PLP-dependent transferases"/>
    <property type="match status" value="1"/>
</dbReference>
<name>A0A371PJP9_9BACL</name>
<keyword evidence="5" id="KW-0805">Transcription regulation</keyword>
<proteinExistence type="inferred from homology"/>
<keyword evidence="7" id="KW-0804">Transcription</keyword>
<dbReference type="RefSeq" id="WP_116042915.1">
    <property type="nucleotide sequence ID" value="NZ_QUBQ01000001.1"/>
</dbReference>
<accession>A0A371PJP9</accession>
<protein>
    <submittedName>
        <fullName evidence="9">PLP-dependent aminotransferase family protein</fullName>
    </submittedName>
</protein>
<dbReference type="InterPro" id="IPR015421">
    <property type="entry name" value="PyrdxlP-dep_Trfase_major"/>
</dbReference>
<dbReference type="Gene3D" id="3.90.1150.10">
    <property type="entry name" value="Aspartate Aminotransferase, domain 1"/>
    <property type="match status" value="1"/>
</dbReference>
<dbReference type="InterPro" id="IPR036388">
    <property type="entry name" value="WH-like_DNA-bd_sf"/>
</dbReference>
<dbReference type="GO" id="GO:0003677">
    <property type="term" value="F:DNA binding"/>
    <property type="evidence" value="ECO:0007669"/>
    <property type="project" value="UniProtKB-KW"/>
</dbReference>
<dbReference type="PRINTS" id="PR00035">
    <property type="entry name" value="HTHGNTR"/>
</dbReference>
<keyword evidence="6" id="KW-0238">DNA-binding</keyword>
<dbReference type="OrthoDB" id="9802601at2"/>
<evidence type="ECO:0000256" key="6">
    <source>
        <dbReference type="ARBA" id="ARBA00023125"/>
    </source>
</evidence>
<evidence type="ECO:0000256" key="2">
    <source>
        <dbReference type="ARBA" id="ARBA00005384"/>
    </source>
</evidence>
<comment type="similarity">
    <text evidence="2">In the C-terminal section; belongs to the class-I pyridoxal-phosphate-dependent aminotransferase family.</text>
</comment>
<evidence type="ECO:0000259" key="8">
    <source>
        <dbReference type="PROSITE" id="PS50949"/>
    </source>
</evidence>
<dbReference type="EMBL" id="QUBQ01000001">
    <property type="protein sequence ID" value="REK76165.1"/>
    <property type="molecule type" value="Genomic_DNA"/>
</dbReference>
<keyword evidence="3 9" id="KW-0032">Aminotransferase</keyword>
<evidence type="ECO:0000256" key="1">
    <source>
        <dbReference type="ARBA" id="ARBA00001933"/>
    </source>
</evidence>
<reference evidence="9 10" key="1">
    <citation type="submission" date="2018-08" db="EMBL/GenBank/DDBJ databases">
        <title>Paenibacillus sp. M4BSY-1, whole genome shotgun sequence.</title>
        <authorList>
            <person name="Tuo L."/>
        </authorList>
    </citation>
    <scope>NUCLEOTIDE SEQUENCE [LARGE SCALE GENOMIC DNA]</scope>
    <source>
        <strain evidence="9 10">M4BSY-1</strain>
    </source>
</reference>
<dbReference type="InterPro" id="IPR051446">
    <property type="entry name" value="HTH_trans_reg/aminotransferase"/>
</dbReference>
<dbReference type="Pfam" id="PF00392">
    <property type="entry name" value="GntR"/>
    <property type="match status" value="1"/>
</dbReference>
<evidence type="ECO:0000256" key="5">
    <source>
        <dbReference type="ARBA" id="ARBA00023015"/>
    </source>
</evidence>
<evidence type="ECO:0000313" key="10">
    <source>
        <dbReference type="Proteomes" id="UP000261905"/>
    </source>
</evidence>
<dbReference type="PROSITE" id="PS50949">
    <property type="entry name" value="HTH_GNTR"/>
    <property type="match status" value="1"/>
</dbReference>
<dbReference type="SUPFAM" id="SSF46785">
    <property type="entry name" value="Winged helix' DNA-binding domain"/>
    <property type="match status" value="1"/>
</dbReference>
<dbReference type="InterPro" id="IPR036390">
    <property type="entry name" value="WH_DNA-bd_sf"/>
</dbReference>
<organism evidence="9 10">
    <name type="scientific">Paenibacillus paeoniae</name>
    <dbReference type="NCBI Taxonomy" id="2292705"/>
    <lineage>
        <taxon>Bacteria</taxon>
        <taxon>Bacillati</taxon>
        <taxon>Bacillota</taxon>
        <taxon>Bacilli</taxon>
        <taxon>Bacillales</taxon>
        <taxon>Paenibacillaceae</taxon>
        <taxon>Paenibacillus</taxon>
    </lineage>
</organism>
<dbReference type="InterPro" id="IPR000524">
    <property type="entry name" value="Tscrpt_reg_HTH_GntR"/>
</dbReference>
<dbReference type="GO" id="GO:0030170">
    <property type="term" value="F:pyridoxal phosphate binding"/>
    <property type="evidence" value="ECO:0007669"/>
    <property type="project" value="InterPro"/>
</dbReference>
<dbReference type="InterPro" id="IPR015424">
    <property type="entry name" value="PyrdxlP-dep_Trfase"/>
</dbReference>
<keyword evidence="9" id="KW-0808">Transferase</keyword>
<dbReference type="Pfam" id="PF00155">
    <property type="entry name" value="Aminotran_1_2"/>
    <property type="match status" value="1"/>
</dbReference>
<dbReference type="Proteomes" id="UP000261905">
    <property type="component" value="Unassembled WGS sequence"/>
</dbReference>
<dbReference type="InterPro" id="IPR015422">
    <property type="entry name" value="PyrdxlP-dep_Trfase_small"/>
</dbReference>
<dbReference type="PANTHER" id="PTHR46577">
    <property type="entry name" value="HTH-TYPE TRANSCRIPTIONAL REGULATORY PROTEIN GABR"/>
    <property type="match status" value="1"/>
</dbReference>
<dbReference type="CDD" id="cd07377">
    <property type="entry name" value="WHTH_GntR"/>
    <property type="match status" value="1"/>
</dbReference>
<feature type="domain" description="HTH gntR-type" evidence="8">
    <location>
        <begin position="10"/>
        <end position="78"/>
    </location>
</feature>
<keyword evidence="10" id="KW-1185">Reference proteome</keyword>
<dbReference type="CDD" id="cd00609">
    <property type="entry name" value="AAT_like"/>
    <property type="match status" value="1"/>
</dbReference>
<dbReference type="SMART" id="SM00345">
    <property type="entry name" value="HTH_GNTR"/>
    <property type="match status" value="1"/>
</dbReference>
<comment type="cofactor">
    <cofactor evidence="1">
        <name>pyridoxal 5'-phosphate</name>
        <dbReference type="ChEBI" id="CHEBI:597326"/>
    </cofactor>
</comment>
<sequence length="477" mass="52718">MWKPDRESAVPLYRQIADRLQEMIVHGEYPPGSPLPSERKLAEQFGVNRSTVVLAYAELRSLGLVESRPGSKTQVSSNCNHAASRTPEWHRYAENGGFLPNVPFLRRIRDALAQDTAIIDFASGKLSTDLSPIREINEIMHSCTYHPDNGSDVSQGFPLLREALASFLERNRGIRTSPSSILITSGSQQSLYLISQCLLSPGDAIAVETPSFTRSLSMFQSAGLRIYPLPLDEHGVRPESIRELYSRHRIKMLFVNPNFQNPTGTLLQADRKKLLLDTASELGLPIVEDDPISLTAYNMDYPLPIKAEDASSNTLYIGSFSKIAAAGLRIGWIVAPKSVISRLADARKQMDIGFSVIPQQIAAAFIESPLFMPHLDRLRLQLQLKLNATVAALHEHLNGLVQFSVPQGGLHLWCKIVPTVQDGKFLDEALRRGVAFVPGSVYGAEPGYMRLTYARPQVEEIEEGIKRLAAALLAASE</sequence>
<dbReference type="Gene3D" id="1.10.10.10">
    <property type="entry name" value="Winged helix-like DNA-binding domain superfamily/Winged helix DNA-binding domain"/>
    <property type="match status" value="1"/>
</dbReference>
<dbReference type="Gene3D" id="3.40.640.10">
    <property type="entry name" value="Type I PLP-dependent aspartate aminotransferase-like (Major domain)"/>
    <property type="match status" value="1"/>
</dbReference>
<evidence type="ECO:0000313" key="9">
    <source>
        <dbReference type="EMBL" id="REK76165.1"/>
    </source>
</evidence>
<dbReference type="GO" id="GO:0008483">
    <property type="term" value="F:transaminase activity"/>
    <property type="evidence" value="ECO:0007669"/>
    <property type="project" value="UniProtKB-KW"/>
</dbReference>
<gene>
    <name evidence="9" type="ORF">DX130_03630</name>
</gene>
<evidence type="ECO:0000256" key="7">
    <source>
        <dbReference type="ARBA" id="ARBA00023163"/>
    </source>
</evidence>
<evidence type="ECO:0000256" key="3">
    <source>
        <dbReference type="ARBA" id="ARBA00022576"/>
    </source>
</evidence>
<dbReference type="AlphaFoldDB" id="A0A371PJP9"/>
<dbReference type="GO" id="GO:0003700">
    <property type="term" value="F:DNA-binding transcription factor activity"/>
    <property type="evidence" value="ECO:0007669"/>
    <property type="project" value="InterPro"/>
</dbReference>
<comment type="caution">
    <text evidence="9">The sequence shown here is derived from an EMBL/GenBank/DDBJ whole genome shotgun (WGS) entry which is preliminary data.</text>
</comment>